<reference evidence="2 3" key="1">
    <citation type="journal article" date="2018" name="Cell">
        <title>The Chara Genome: Secondary Complexity and Implications for Plant Terrestrialization.</title>
        <authorList>
            <person name="Nishiyama T."/>
            <person name="Sakayama H."/>
            <person name="Vries J.D."/>
            <person name="Buschmann H."/>
            <person name="Saint-Marcoux D."/>
            <person name="Ullrich K.K."/>
            <person name="Haas F.B."/>
            <person name="Vanderstraeten L."/>
            <person name="Becker D."/>
            <person name="Lang D."/>
            <person name="Vosolsobe S."/>
            <person name="Rombauts S."/>
            <person name="Wilhelmsson P.K.I."/>
            <person name="Janitza P."/>
            <person name="Kern R."/>
            <person name="Heyl A."/>
            <person name="Rumpler F."/>
            <person name="Villalobos L.I.A.C."/>
            <person name="Clay J.M."/>
            <person name="Skokan R."/>
            <person name="Toyoda A."/>
            <person name="Suzuki Y."/>
            <person name="Kagoshima H."/>
            <person name="Schijlen E."/>
            <person name="Tajeshwar N."/>
            <person name="Catarino B."/>
            <person name="Hetherington A.J."/>
            <person name="Saltykova A."/>
            <person name="Bonnot C."/>
            <person name="Breuninger H."/>
            <person name="Symeonidi A."/>
            <person name="Radhakrishnan G.V."/>
            <person name="Van Nieuwerburgh F."/>
            <person name="Deforce D."/>
            <person name="Chang C."/>
            <person name="Karol K.G."/>
            <person name="Hedrich R."/>
            <person name="Ulvskov P."/>
            <person name="Glockner G."/>
            <person name="Delwiche C.F."/>
            <person name="Petrasek J."/>
            <person name="Van de Peer Y."/>
            <person name="Friml J."/>
            <person name="Beilby M."/>
            <person name="Dolan L."/>
            <person name="Kohara Y."/>
            <person name="Sugano S."/>
            <person name="Fujiyama A."/>
            <person name="Delaux P.-M."/>
            <person name="Quint M."/>
            <person name="TheiBen G."/>
            <person name="Hagemann M."/>
            <person name="Harholt J."/>
            <person name="Dunand C."/>
            <person name="Zachgo S."/>
            <person name="Langdale J."/>
            <person name="Maumus F."/>
            <person name="Straeten D.V.D."/>
            <person name="Gould S.B."/>
            <person name="Rensing S.A."/>
        </authorList>
    </citation>
    <scope>NUCLEOTIDE SEQUENCE [LARGE SCALE GENOMIC DNA]</scope>
    <source>
        <strain evidence="2 3">S276</strain>
    </source>
</reference>
<feature type="compositionally biased region" description="Basic and acidic residues" evidence="1">
    <location>
        <begin position="7"/>
        <end position="29"/>
    </location>
</feature>
<name>A0A388LAY6_CHABU</name>
<dbReference type="Proteomes" id="UP000265515">
    <property type="component" value="Unassembled WGS sequence"/>
</dbReference>
<evidence type="ECO:0000313" key="2">
    <source>
        <dbReference type="EMBL" id="GBG79343.1"/>
    </source>
</evidence>
<dbReference type="EMBL" id="BFEA01000316">
    <property type="protein sequence ID" value="GBG79343.1"/>
    <property type="molecule type" value="Genomic_DNA"/>
</dbReference>
<evidence type="ECO:0000256" key="1">
    <source>
        <dbReference type="SAM" id="MobiDB-lite"/>
    </source>
</evidence>
<organism evidence="2 3">
    <name type="scientific">Chara braunii</name>
    <name type="common">Braun's stonewort</name>
    <dbReference type="NCBI Taxonomy" id="69332"/>
    <lineage>
        <taxon>Eukaryota</taxon>
        <taxon>Viridiplantae</taxon>
        <taxon>Streptophyta</taxon>
        <taxon>Charophyceae</taxon>
        <taxon>Charales</taxon>
        <taxon>Characeae</taxon>
        <taxon>Chara</taxon>
    </lineage>
</organism>
<protein>
    <submittedName>
        <fullName evidence="2">Uncharacterized protein</fullName>
    </submittedName>
</protein>
<proteinExistence type="predicted"/>
<keyword evidence="3" id="KW-1185">Reference proteome</keyword>
<feature type="region of interest" description="Disordered" evidence="1">
    <location>
        <begin position="1"/>
        <end position="29"/>
    </location>
</feature>
<feature type="region of interest" description="Disordered" evidence="1">
    <location>
        <begin position="88"/>
        <end position="120"/>
    </location>
</feature>
<sequence>MARRSGCHQDHCGGGDGGKQRGDGGKQWGDDRVVRWLGVRGGVIKIIAAAVMAGSTEEMAGSTGEMAGSTGEITASEWNKSEMLVKERGDEFAEGAEERRREERRGEERRGGKLLERGIA</sequence>
<dbReference type="AlphaFoldDB" id="A0A388LAY6"/>
<comment type="caution">
    <text evidence="2">The sequence shown here is derived from an EMBL/GenBank/DDBJ whole genome shotgun (WGS) entry which is preliminary data.</text>
</comment>
<gene>
    <name evidence="2" type="ORF">CBR_g29493</name>
</gene>
<accession>A0A388LAY6</accession>
<dbReference type="Gramene" id="GBG79343">
    <property type="protein sequence ID" value="GBG79343"/>
    <property type="gene ID" value="CBR_g29493"/>
</dbReference>
<evidence type="ECO:0000313" key="3">
    <source>
        <dbReference type="Proteomes" id="UP000265515"/>
    </source>
</evidence>